<accession>A0A8H7NT88</accession>
<dbReference type="EMBL" id="JADOXO010000657">
    <property type="protein sequence ID" value="KAF9801535.1"/>
    <property type="molecule type" value="Genomic_DNA"/>
</dbReference>
<reference evidence="1" key="2">
    <citation type="journal article" name="Front. Microbiol.">
        <title>Degradative Capacity of Two Strains of Rhodonia placenta: From Phenotype to Genotype.</title>
        <authorList>
            <person name="Kolle M."/>
            <person name="Horta M.A.C."/>
            <person name="Nowrousian M."/>
            <person name="Ohm R.A."/>
            <person name="Benz J.P."/>
            <person name="Pilgard A."/>
        </authorList>
    </citation>
    <scope>NUCLEOTIDE SEQUENCE</scope>
    <source>
        <strain evidence="1">FPRL280</strain>
    </source>
</reference>
<dbReference type="Proteomes" id="UP000639403">
    <property type="component" value="Unassembled WGS sequence"/>
</dbReference>
<name>A0A8H7NT88_9APHY</name>
<sequence length="137" mass="15472">MDLVCAPRRVRPASKLSTASLRPSLRNLETSSTAFTCRYCLDEPFDFGYCRRTALHPEPRTKLSPPLSNRVSSLYDTSKSSAELRSSLLTTQSPSSFDDVSKPPRTFPSVRSLFRRRFSCSLEPRDTLLLTPLSLRL</sequence>
<comment type="caution">
    <text evidence="1">The sequence shown here is derived from an EMBL/GenBank/DDBJ whole genome shotgun (WGS) entry which is preliminary data.</text>
</comment>
<dbReference type="AlphaFoldDB" id="A0A8H7NT88"/>
<organism evidence="1 2">
    <name type="scientific">Rhodonia placenta</name>
    <dbReference type="NCBI Taxonomy" id="104341"/>
    <lineage>
        <taxon>Eukaryota</taxon>
        <taxon>Fungi</taxon>
        <taxon>Dikarya</taxon>
        <taxon>Basidiomycota</taxon>
        <taxon>Agaricomycotina</taxon>
        <taxon>Agaricomycetes</taxon>
        <taxon>Polyporales</taxon>
        <taxon>Adustoporiaceae</taxon>
        <taxon>Rhodonia</taxon>
    </lineage>
</organism>
<reference evidence="1" key="1">
    <citation type="submission" date="2020-11" db="EMBL/GenBank/DDBJ databases">
        <authorList>
            <person name="Koelle M."/>
            <person name="Horta M.A.C."/>
            <person name="Nowrousian M."/>
            <person name="Ohm R.A."/>
            <person name="Benz P."/>
            <person name="Pilgard A."/>
        </authorList>
    </citation>
    <scope>NUCLEOTIDE SEQUENCE</scope>
    <source>
        <strain evidence="1">FPRL280</strain>
    </source>
</reference>
<protein>
    <submittedName>
        <fullName evidence="1">Uncharacterized protein</fullName>
    </submittedName>
</protein>
<gene>
    <name evidence="1" type="ORF">IEO21_10091</name>
</gene>
<evidence type="ECO:0000313" key="1">
    <source>
        <dbReference type="EMBL" id="KAF9801535.1"/>
    </source>
</evidence>
<evidence type="ECO:0000313" key="2">
    <source>
        <dbReference type="Proteomes" id="UP000639403"/>
    </source>
</evidence>
<proteinExistence type="predicted"/>